<feature type="compositionally biased region" description="Polar residues" evidence="1">
    <location>
        <begin position="388"/>
        <end position="402"/>
    </location>
</feature>
<feature type="compositionally biased region" description="Basic and acidic residues" evidence="1">
    <location>
        <begin position="12"/>
        <end position="28"/>
    </location>
</feature>
<dbReference type="EMBL" id="AWWV01016103">
    <property type="protein sequence ID" value="OMO50577.1"/>
    <property type="molecule type" value="Genomic_DNA"/>
</dbReference>
<proteinExistence type="predicted"/>
<evidence type="ECO:0000313" key="3">
    <source>
        <dbReference type="Proteomes" id="UP000188268"/>
    </source>
</evidence>
<feature type="compositionally biased region" description="Low complexity" evidence="1">
    <location>
        <begin position="69"/>
        <end position="80"/>
    </location>
</feature>
<dbReference type="Proteomes" id="UP000188268">
    <property type="component" value="Unassembled WGS sequence"/>
</dbReference>
<gene>
    <name evidence="2" type="ORF">CCACVL1_30371</name>
</gene>
<dbReference type="PANTHER" id="PTHR33144:SF46">
    <property type="entry name" value="OS04G0610000 PROTEIN"/>
    <property type="match status" value="1"/>
</dbReference>
<accession>A0A1R3FXI7</accession>
<dbReference type="InterPro" id="IPR004252">
    <property type="entry name" value="Probable_transposase_24"/>
</dbReference>
<feature type="region of interest" description="Disordered" evidence="1">
    <location>
        <begin position="359"/>
        <end position="402"/>
    </location>
</feature>
<dbReference type="PANTHER" id="PTHR33144">
    <property type="entry name" value="OS10G0409366 PROTEIN-RELATED"/>
    <property type="match status" value="1"/>
</dbReference>
<organism evidence="2 3">
    <name type="scientific">Corchorus capsularis</name>
    <name type="common">Jute</name>
    <dbReference type="NCBI Taxonomy" id="210143"/>
    <lineage>
        <taxon>Eukaryota</taxon>
        <taxon>Viridiplantae</taxon>
        <taxon>Streptophyta</taxon>
        <taxon>Embryophyta</taxon>
        <taxon>Tracheophyta</taxon>
        <taxon>Spermatophyta</taxon>
        <taxon>Magnoliopsida</taxon>
        <taxon>eudicotyledons</taxon>
        <taxon>Gunneridae</taxon>
        <taxon>Pentapetalae</taxon>
        <taxon>rosids</taxon>
        <taxon>malvids</taxon>
        <taxon>Malvales</taxon>
        <taxon>Malvaceae</taxon>
        <taxon>Grewioideae</taxon>
        <taxon>Apeibeae</taxon>
        <taxon>Corchorus</taxon>
    </lineage>
</organism>
<dbReference type="OrthoDB" id="1297232at2759"/>
<dbReference type="AlphaFoldDB" id="A0A1R3FXI7"/>
<reference evidence="2 3" key="1">
    <citation type="submission" date="2013-09" db="EMBL/GenBank/DDBJ databases">
        <title>Corchorus capsularis genome sequencing.</title>
        <authorList>
            <person name="Alam M."/>
            <person name="Haque M.S."/>
            <person name="Islam M.S."/>
            <person name="Emdad E.M."/>
            <person name="Islam M.M."/>
            <person name="Ahmed B."/>
            <person name="Halim A."/>
            <person name="Hossen Q.M.M."/>
            <person name="Hossain M.Z."/>
            <person name="Ahmed R."/>
            <person name="Khan M.M."/>
            <person name="Islam R."/>
            <person name="Rashid M.M."/>
            <person name="Khan S.A."/>
            <person name="Rahman M.S."/>
            <person name="Alam M."/>
        </authorList>
    </citation>
    <scope>NUCLEOTIDE SEQUENCE [LARGE SCALE GENOMIC DNA]</scope>
    <source>
        <strain evidence="3">cv. CVL-1</strain>
        <tissue evidence="2">Whole seedling</tissue>
    </source>
</reference>
<comment type="caution">
    <text evidence="2">The sequence shown here is derived from an EMBL/GenBank/DDBJ whole genome shotgun (WGS) entry which is preliminary data.</text>
</comment>
<sequence>MNRKRLLSENQRISRENSARHGNPREDPSSQGNCIENTTHRENPSGSRPNPSGISPNNNNEDDLNFAISSQGDNSNNSDGLASDHHKTVVTIFDQNGERKMVKTTAKLLFVAAHPQGRVVVPGNVKGQPIGGRGKLLRRFLLEIPNRYVWMTFGKKWRNYKHDLKKLCFNRNDGENVTLKMRPSNVCPTQFVVLVSFWGRKKIGIDSRSKQKRGHAAGSKSFARLEDEMHEKGEDVGCVAMYEKTHTRKNGKPFNSETEAVVAQISEETIQGMDRQQVEERIMSDLLGRERNGWVRGDGMGKNPYRTQSGILSSAHQERRQEIARIEARHAAENAQFNSKLYRLMKFVELNLPGAALGADLGDQTPQSQVPKDGSDNADYGGDGGTHFVNTSISSAQSRCGK</sequence>
<dbReference type="Pfam" id="PF03004">
    <property type="entry name" value="Transposase_24"/>
    <property type="match status" value="1"/>
</dbReference>
<feature type="region of interest" description="Disordered" evidence="1">
    <location>
        <begin position="1"/>
        <end position="83"/>
    </location>
</feature>
<name>A0A1R3FXI7_COCAP</name>
<dbReference type="Gramene" id="OMO50577">
    <property type="protein sequence ID" value="OMO50577"/>
    <property type="gene ID" value="CCACVL1_30371"/>
</dbReference>
<evidence type="ECO:0000256" key="1">
    <source>
        <dbReference type="SAM" id="MobiDB-lite"/>
    </source>
</evidence>
<evidence type="ECO:0000313" key="2">
    <source>
        <dbReference type="EMBL" id="OMO50577.1"/>
    </source>
</evidence>
<protein>
    <submittedName>
        <fullName evidence="2">Transposase, Ptta/En/Spm, plant</fullName>
    </submittedName>
</protein>
<feature type="compositionally biased region" description="Low complexity" evidence="1">
    <location>
        <begin position="44"/>
        <end position="59"/>
    </location>
</feature>
<keyword evidence="3" id="KW-1185">Reference proteome</keyword>